<name>A0A370QAV6_9FLAO</name>
<evidence type="ECO:0000256" key="3">
    <source>
        <dbReference type="ARBA" id="ARBA00023141"/>
    </source>
</evidence>
<dbReference type="PANTHER" id="PTHR21089:SF1">
    <property type="entry name" value="BIFUNCTIONAL 3-DEHYDROQUINATE DEHYDRATASE_SHIKIMATE DEHYDROGENASE, CHLOROPLASTIC"/>
    <property type="match status" value="1"/>
</dbReference>
<evidence type="ECO:0000259" key="4">
    <source>
        <dbReference type="Pfam" id="PF08501"/>
    </source>
</evidence>
<dbReference type="SUPFAM" id="SSF51735">
    <property type="entry name" value="NAD(P)-binding Rossmann-fold domains"/>
    <property type="match status" value="1"/>
</dbReference>
<dbReference type="SUPFAM" id="SSF53223">
    <property type="entry name" value="Aminoacid dehydrogenase-like, N-terminal domain"/>
    <property type="match status" value="1"/>
</dbReference>
<dbReference type="Pfam" id="PF08501">
    <property type="entry name" value="Shikimate_dh_N"/>
    <property type="match status" value="1"/>
</dbReference>
<dbReference type="GO" id="GO:0009423">
    <property type="term" value="P:chorismate biosynthetic process"/>
    <property type="evidence" value="ECO:0007669"/>
    <property type="project" value="TreeGrafter"/>
</dbReference>
<dbReference type="CDD" id="cd01065">
    <property type="entry name" value="NAD_bind_Shikimate_DH"/>
    <property type="match status" value="1"/>
</dbReference>
<dbReference type="InterPro" id="IPR013708">
    <property type="entry name" value="Shikimate_DH-bd_N"/>
</dbReference>
<comment type="pathway">
    <text evidence="1">Metabolic intermediate biosynthesis; chorismate biosynthesis; chorismate from D-erythrose 4-phosphate and phosphoenolpyruvate: step 4/7.</text>
</comment>
<dbReference type="EMBL" id="QRAO01000003">
    <property type="protein sequence ID" value="RDK85511.1"/>
    <property type="molecule type" value="Genomic_DNA"/>
</dbReference>
<dbReference type="InterPro" id="IPR022893">
    <property type="entry name" value="Shikimate_DH_fam"/>
</dbReference>
<accession>A0A370QAV6</accession>
<keyword evidence="6" id="KW-1185">Reference proteome</keyword>
<dbReference type="PANTHER" id="PTHR21089">
    <property type="entry name" value="SHIKIMATE DEHYDROGENASE"/>
    <property type="match status" value="1"/>
</dbReference>
<evidence type="ECO:0000313" key="6">
    <source>
        <dbReference type="Proteomes" id="UP000255317"/>
    </source>
</evidence>
<dbReference type="GO" id="GO:0050661">
    <property type="term" value="F:NADP binding"/>
    <property type="evidence" value="ECO:0007669"/>
    <property type="project" value="TreeGrafter"/>
</dbReference>
<comment type="caution">
    <text evidence="5">The sequence shown here is derived from an EMBL/GenBank/DDBJ whole genome shotgun (WGS) entry which is preliminary data.</text>
</comment>
<dbReference type="InterPro" id="IPR046346">
    <property type="entry name" value="Aminoacid_DH-like_N_sf"/>
</dbReference>
<dbReference type="AlphaFoldDB" id="A0A370QAV6"/>
<evidence type="ECO:0000256" key="2">
    <source>
        <dbReference type="ARBA" id="ARBA00023002"/>
    </source>
</evidence>
<evidence type="ECO:0000313" key="5">
    <source>
        <dbReference type="EMBL" id="RDK85511.1"/>
    </source>
</evidence>
<dbReference type="Gene3D" id="3.40.50.10860">
    <property type="entry name" value="Leucine Dehydrogenase, chain A, domain 1"/>
    <property type="match status" value="1"/>
</dbReference>
<dbReference type="GO" id="GO:0009073">
    <property type="term" value="P:aromatic amino acid family biosynthetic process"/>
    <property type="evidence" value="ECO:0007669"/>
    <property type="project" value="UniProtKB-KW"/>
</dbReference>
<dbReference type="RefSeq" id="WP_115124048.1">
    <property type="nucleotide sequence ID" value="NZ_QRAO01000003.1"/>
</dbReference>
<dbReference type="Proteomes" id="UP000255317">
    <property type="component" value="Unassembled WGS sequence"/>
</dbReference>
<feature type="domain" description="Shikimate dehydrogenase substrate binding N-terminal" evidence="4">
    <location>
        <begin position="6"/>
        <end position="87"/>
    </location>
</feature>
<reference evidence="5 6" key="1">
    <citation type="submission" date="2018-07" db="EMBL/GenBank/DDBJ databases">
        <title>Genomic Encyclopedia of Type Strains, Phase IV (KMG-IV): sequencing the most valuable type-strain genomes for metagenomic binning, comparative biology and taxonomic classification.</title>
        <authorList>
            <person name="Goeker M."/>
        </authorList>
    </citation>
    <scope>NUCLEOTIDE SEQUENCE [LARGE SCALE GENOMIC DNA]</scope>
    <source>
        <strain evidence="5 6">DSM 101478</strain>
    </source>
</reference>
<gene>
    <name evidence="5" type="ORF">C8D94_103338</name>
</gene>
<protein>
    <submittedName>
        <fullName evidence="5">Shikimate dehydrogenase</fullName>
    </submittedName>
</protein>
<keyword evidence="2" id="KW-0560">Oxidoreductase</keyword>
<sequence>MAKFGLLGKDIGYSFSKTFFSIKFEKESLPHSYENFDLTCIENFEELLSENPDIKGLNVTIPYKEAIIPHLFKLDKESRSIGAVNTIKFRKDGKLIGYNTDHYGFATALAEFLPIKEKTALILGTGGASKAIEYVLDALGFSYYNVSRNPEKGQFGYDELTSKIIKQHFLIVNCTPLGTSPNTHQFPDIPYIHLTTDHVLFDLIYNPRETEFMKRGASKGARVSNGFTMLKYQALKSWDIWNSK</sequence>
<dbReference type="GO" id="GO:0005829">
    <property type="term" value="C:cytosol"/>
    <property type="evidence" value="ECO:0007669"/>
    <property type="project" value="TreeGrafter"/>
</dbReference>
<dbReference type="OrthoDB" id="9792692at2"/>
<evidence type="ECO:0000256" key="1">
    <source>
        <dbReference type="ARBA" id="ARBA00004871"/>
    </source>
</evidence>
<keyword evidence="3" id="KW-0057">Aromatic amino acid biosynthesis</keyword>
<dbReference type="GO" id="GO:0004764">
    <property type="term" value="F:shikimate 3-dehydrogenase (NADP+) activity"/>
    <property type="evidence" value="ECO:0007669"/>
    <property type="project" value="InterPro"/>
</dbReference>
<dbReference type="Gene3D" id="3.40.50.720">
    <property type="entry name" value="NAD(P)-binding Rossmann-like Domain"/>
    <property type="match status" value="1"/>
</dbReference>
<organism evidence="5 6">
    <name type="scientific">Marinirhabdus gelatinilytica</name>
    <dbReference type="NCBI Taxonomy" id="1703343"/>
    <lineage>
        <taxon>Bacteria</taxon>
        <taxon>Pseudomonadati</taxon>
        <taxon>Bacteroidota</taxon>
        <taxon>Flavobacteriia</taxon>
        <taxon>Flavobacteriales</taxon>
        <taxon>Flavobacteriaceae</taxon>
    </lineage>
</organism>
<keyword evidence="3" id="KW-0028">Amino-acid biosynthesis</keyword>
<dbReference type="InterPro" id="IPR036291">
    <property type="entry name" value="NAD(P)-bd_dom_sf"/>
</dbReference>
<dbReference type="GO" id="GO:0019632">
    <property type="term" value="P:shikimate metabolic process"/>
    <property type="evidence" value="ECO:0007669"/>
    <property type="project" value="TreeGrafter"/>
</dbReference>
<proteinExistence type="predicted"/>